<dbReference type="InterPro" id="IPR036291">
    <property type="entry name" value="NAD(P)-bd_dom_sf"/>
</dbReference>
<sequence length="655" mass="72861">MEKNTQHWRLEQKENITWLYFDKKNSAVNTIDKNVLVELAGLLTDIAEDKSIHGLIITSGKPNSFIVGADIQTISFLTSEKEVFDFIRQGQLVFDQLAALKIPTVVLIKGFCLGGGLELALACRYRIAIDNPQTRFGLPEVRLGIHPGWGGTVRLPRLLGAVNALQLMLTGKMLSAQAAAKVGLVDCVVPERHAEVAALYYAHLQKRSAGFSWKNLSNLAWVRNGIASIFHRGLVAKVNPQHYPAPYQMLAHWRKVGVSDKAFLDEAESLSQLAMTPTARHLIHIYFLRERLSRLGKKYTGTFKHVHVVGAGTMGGDIAAWCALQGIFVTLQDREPKYLAPAIGRAYTLFKKRLKKPRAIQMAMDRLFPDVAGYGIRRADLVIEAVFEDLTVKQNLFRQLEAQVKPDTILATNTSSIVLEDIQQGLKQPERLIGLHFFNPVAKMPLVEVVQSKINAPEVIQKALAFVHQINRLPLPVKSSPGFLVNRLLMPYLLHAVLLLEKGIPAPVIDKAALDFGMPMGPLELADTVGLDICLAVAKILHQALQTPLPEGLEKMVASKRLGKKTKQGFYRYNKKGQAIKEKIPDDYKVAENLIDRMIDPMIEEAKKCLQEHVVEDIDLLDAGMVFGTGFAPFRGGLMQYAKENMKLKTNAVVE</sequence>
<feature type="domain" description="3-hydroxyacyl-CoA dehydrogenase C-terminal" evidence="13">
    <location>
        <begin position="482"/>
        <end position="573"/>
    </location>
</feature>
<keyword evidence="16" id="KW-1185">Reference proteome</keyword>
<gene>
    <name evidence="15" type="primary">yfcX</name>
    <name evidence="15" type="ORF">RVIR1_11970</name>
</gene>
<comment type="pathway">
    <text evidence="1">Lipid metabolism; fatty acid beta-oxidation.</text>
</comment>
<evidence type="ECO:0000313" key="15">
    <source>
        <dbReference type="EMBL" id="BBB15659.1"/>
    </source>
</evidence>
<evidence type="ECO:0000256" key="5">
    <source>
        <dbReference type="ARBA" id="ARBA00022832"/>
    </source>
</evidence>
<dbReference type="InterPro" id="IPR006176">
    <property type="entry name" value="3-OHacyl-CoA_DH_NAD-bd"/>
</dbReference>
<dbReference type="InterPro" id="IPR001753">
    <property type="entry name" value="Enoyl-CoA_hydra/iso"/>
</dbReference>
<keyword evidence="8" id="KW-0520">NAD</keyword>
<dbReference type="FunFam" id="3.40.50.720:FF:000009">
    <property type="entry name" value="Fatty oxidation complex, alpha subunit"/>
    <property type="match status" value="1"/>
</dbReference>
<evidence type="ECO:0000256" key="11">
    <source>
        <dbReference type="ARBA" id="ARBA00023268"/>
    </source>
</evidence>
<dbReference type="InterPro" id="IPR006108">
    <property type="entry name" value="3HC_DH_C"/>
</dbReference>
<dbReference type="Pfam" id="PF00378">
    <property type="entry name" value="ECH_1"/>
    <property type="match status" value="1"/>
</dbReference>
<dbReference type="KEGG" id="rvi:RVIR1_11970"/>
<reference evidence="15 16" key="1">
    <citation type="submission" date="2017-03" db="EMBL/GenBank/DDBJ databases">
        <title>The genome sequence of Candidatus Rickettsiella viridis.</title>
        <authorList>
            <person name="Nikoh N."/>
            <person name="Tsuchida T."/>
            <person name="Yamaguchi K."/>
            <person name="Maeda T."/>
            <person name="Shigenobu S."/>
            <person name="Fukatsu T."/>
        </authorList>
    </citation>
    <scope>NUCLEOTIDE SEQUENCE [LARGE SCALE GENOMIC DNA]</scope>
    <source>
        <strain evidence="15 16">Ap-RA04</strain>
    </source>
</reference>
<keyword evidence="7" id="KW-0560">Oxidoreductase</keyword>
<accession>A0A2Z5UVT0</accession>
<dbReference type="GO" id="GO:0006635">
    <property type="term" value="P:fatty acid beta-oxidation"/>
    <property type="evidence" value="ECO:0007669"/>
    <property type="project" value="UniProtKB-UniPathway"/>
</dbReference>
<evidence type="ECO:0000313" key="16">
    <source>
        <dbReference type="Proteomes" id="UP000282483"/>
    </source>
</evidence>
<comment type="similarity">
    <text evidence="3">In the N-terminal section; belongs to the enoyl-CoA hydratase/isomerase family.</text>
</comment>
<evidence type="ECO:0000259" key="14">
    <source>
        <dbReference type="Pfam" id="PF02737"/>
    </source>
</evidence>
<dbReference type="Pfam" id="PF00725">
    <property type="entry name" value="3HCDH"/>
    <property type="match status" value="1"/>
</dbReference>
<dbReference type="PROSITE" id="PS00067">
    <property type="entry name" value="3HCDH"/>
    <property type="match status" value="1"/>
</dbReference>
<name>A0A2Z5UVT0_9COXI</name>
<dbReference type="SUPFAM" id="SSF52096">
    <property type="entry name" value="ClpP/crotonase"/>
    <property type="match status" value="1"/>
</dbReference>
<dbReference type="GO" id="GO:0070403">
    <property type="term" value="F:NAD+ binding"/>
    <property type="evidence" value="ECO:0007669"/>
    <property type="project" value="InterPro"/>
</dbReference>
<proteinExistence type="inferred from homology"/>
<evidence type="ECO:0000256" key="3">
    <source>
        <dbReference type="ARBA" id="ARBA00008750"/>
    </source>
</evidence>
<evidence type="ECO:0000256" key="6">
    <source>
        <dbReference type="ARBA" id="ARBA00022963"/>
    </source>
</evidence>
<dbReference type="InterPro" id="IPR029045">
    <property type="entry name" value="ClpP/crotonase-like_dom_sf"/>
</dbReference>
<keyword evidence="5" id="KW-0276">Fatty acid metabolism</keyword>
<comment type="catalytic activity">
    <reaction evidence="12">
        <text>a (3S)-3-hydroxyacyl-CoA + NAD(+) = a 3-oxoacyl-CoA + NADH + H(+)</text>
        <dbReference type="Rhea" id="RHEA:22432"/>
        <dbReference type="ChEBI" id="CHEBI:15378"/>
        <dbReference type="ChEBI" id="CHEBI:57318"/>
        <dbReference type="ChEBI" id="CHEBI:57540"/>
        <dbReference type="ChEBI" id="CHEBI:57945"/>
        <dbReference type="ChEBI" id="CHEBI:90726"/>
        <dbReference type="EC" id="1.1.1.35"/>
    </reaction>
</comment>
<dbReference type="EC" id="4.2.1.17" evidence="4"/>
<dbReference type="InterPro" id="IPR050136">
    <property type="entry name" value="FA_oxidation_alpha_subunit"/>
</dbReference>
<evidence type="ECO:0000256" key="10">
    <source>
        <dbReference type="ARBA" id="ARBA00023239"/>
    </source>
</evidence>
<dbReference type="GO" id="GO:0004300">
    <property type="term" value="F:enoyl-CoA hydratase activity"/>
    <property type="evidence" value="ECO:0007669"/>
    <property type="project" value="UniProtKB-EC"/>
</dbReference>
<dbReference type="GO" id="GO:0016509">
    <property type="term" value="F:long-chain (3S)-3-hydroxyacyl-CoA dehydrogenase (NAD+) activity"/>
    <property type="evidence" value="ECO:0007669"/>
    <property type="project" value="TreeGrafter"/>
</dbReference>
<dbReference type="Gene3D" id="3.90.226.10">
    <property type="entry name" value="2-enoyl-CoA Hydratase, Chain A, domain 1"/>
    <property type="match status" value="1"/>
</dbReference>
<evidence type="ECO:0000256" key="2">
    <source>
        <dbReference type="ARBA" id="ARBA00007005"/>
    </source>
</evidence>
<dbReference type="InterPro" id="IPR008927">
    <property type="entry name" value="6-PGluconate_DH-like_C_sf"/>
</dbReference>
<dbReference type="UniPathway" id="UPA00659"/>
<comment type="similarity">
    <text evidence="2">In the central section; belongs to the 3-hydroxyacyl-CoA dehydrogenase family.</text>
</comment>
<evidence type="ECO:0000256" key="1">
    <source>
        <dbReference type="ARBA" id="ARBA00005005"/>
    </source>
</evidence>
<keyword evidence="9" id="KW-0443">Lipid metabolism</keyword>
<evidence type="ECO:0000256" key="9">
    <source>
        <dbReference type="ARBA" id="ARBA00023098"/>
    </source>
</evidence>
<dbReference type="EMBL" id="AP018005">
    <property type="protein sequence ID" value="BBB15659.1"/>
    <property type="molecule type" value="Genomic_DNA"/>
</dbReference>
<dbReference type="SUPFAM" id="SSF48179">
    <property type="entry name" value="6-phosphogluconate dehydrogenase C-terminal domain-like"/>
    <property type="match status" value="2"/>
</dbReference>
<dbReference type="Gene3D" id="1.10.1040.50">
    <property type="match status" value="1"/>
</dbReference>
<dbReference type="Proteomes" id="UP000282483">
    <property type="component" value="Chromosome"/>
</dbReference>
<dbReference type="PANTHER" id="PTHR43612:SF3">
    <property type="entry name" value="TRIFUNCTIONAL ENZYME SUBUNIT ALPHA, MITOCHONDRIAL"/>
    <property type="match status" value="1"/>
</dbReference>
<evidence type="ECO:0000256" key="4">
    <source>
        <dbReference type="ARBA" id="ARBA00012076"/>
    </source>
</evidence>
<dbReference type="AlphaFoldDB" id="A0A2Z5UVT0"/>
<keyword evidence="10" id="KW-0456">Lyase</keyword>
<dbReference type="InterPro" id="IPR006180">
    <property type="entry name" value="3-OHacyl-CoA_DH_CS"/>
</dbReference>
<protein>
    <recommendedName>
        <fullName evidence="4">enoyl-CoA hydratase</fullName>
        <ecNumber evidence="4">4.2.1.17</ecNumber>
    </recommendedName>
</protein>
<dbReference type="PANTHER" id="PTHR43612">
    <property type="entry name" value="TRIFUNCTIONAL ENZYME SUBUNIT ALPHA"/>
    <property type="match status" value="1"/>
</dbReference>
<feature type="domain" description="3-hydroxyacyl-CoA dehydrogenase NAD binding" evidence="14">
    <location>
        <begin position="305"/>
        <end position="478"/>
    </location>
</feature>
<evidence type="ECO:0000256" key="8">
    <source>
        <dbReference type="ARBA" id="ARBA00023027"/>
    </source>
</evidence>
<keyword evidence="6" id="KW-0442">Lipid degradation</keyword>
<evidence type="ECO:0000256" key="12">
    <source>
        <dbReference type="ARBA" id="ARBA00049556"/>
    </source>
</evidence>
<dbReference type="OrthoDB" id="5389341at2"/>
<keyword evidence="11" id="KW-0511">Multifunctional enzyme</keyword>
<evidence type="ECO:0000259" key="13">
    <source>
        <dbReference type="Pfam" id="PF00725"/>
    </source>
</evidence>
<dbReference type="Pfam" id="PF02737">
    <property type="entry name" value="3HCDH_N"/>
    <property type="match status" value="1"/>
</dbReference>
<dbReference type="SUPFAM" id="SSF51735">
    <property type="entry name" value="NAD(P)-binding Rossmann-fold domains"/>
    <property type="match status" value="1"/>
</dbReference>
<dbReference type="CDD" id="cd06558">
    <property type="entry name" value="crotonase-like"/>
    <property type="match status" value="1"/>
</dbReference>
<evidence type="ECO:0000256" key="7">
    <source>
        <dbReference type="ARBA" id="ARBA00023002"/>
    </source>
</evidence>
<organism evidence="15 16">
    <name type="scientific">Candidatus Rickettsiella viridis</name>
    <dbReference type="NCBI Taxonomy" id="676208"/>
    <lineage>
        <taxon>Bacteria</taxon>
        <taxon>Pseudomonadati</taxon>
        <taxon>Pseudomonadota</taxon>
        <taxon>Gammaproteobacteria</taxon>
        <taxon>Legionellales</taxon>
        <taxon>Coxiellaceae</taxon>
        <taxon>Rickettsiella</taxon>
    </lineage>
</organism>
<dbReference type="Gene3D" id="3.40.50.720">
    <property type="entry name" value="NAD(P)-binding Rossmann-like Domain"/>
    <property type="match status" value="1"/>
</dbReference>